<keyword evidence="3" id="KW-0326">Glycosidase</keyword>
<dbReference type="InterPro" id="IPR004888">
    <property type="entry name" value="Glycoside_hydrolase_63"/>
</dbReference>
<dbReference type="Proteomes" id="UP000007882">
    <property type="component" value="Chromosome"/>
</dbReference>
<evidence type="ECO:0000313" key="5">
    <source>
        <dbReference type="EMBL" id="BAL86149.1"/>
    </source>
</evidence>
<dbReference type="EMBL" id="AP012319">
    <property type="protein sequence ID" value="BAL86149.1"/>
    <property type="molecule type" value="Genomic_DNA"/>
</dbReference>
<evidence type="ECO:0000256" key="3">
    <source>
        <dbReference type="ARBA" id="ARBA00023295"/>
    </source>
</evidence>
<dbReference type="eggNOG" id="COG1626">
    <property type="taxonomic scope" value="Bacteria"/>
</dbReference>
<organism evidence="5 6">
    <name type="scientific">Actinoplanes missouriensis (strain ATCC 14538 / DSM 43046 / CBS 188.64 / JCM 3121 / NBRC 102363 / NCIMB 12654 / NRRL B-3342 / UNCC 431)</name>
    <dbReference type="NCBI Taxonomy" id="512565"/>
    <lineage>
        <taxon>Bacteria</taxon>
        <taxon>Bacillati</taxon>
        <taxon>Actinomycetota</taxon>
        <taxon>Actinomycetes</taxon>
        <taxon>Micromonosporales</taxon>
        <taxon>Micromonosporaceae</taxon>
        <taxon>Actinoplanes</taxon>
    </lineage>
</organism>
<dbReference type="PATRIC" id="fig|512565.3.peg.933"/>
<sequence length="328" mass="35344">MHADVSAELWKSATWVLDTGRAGRSAPASWDIAVTAIGFAYTDPARAWQRLRGLFEAQRPTGQLPSETCTTFPGYGRSRTRQATPPLHAVAAWEVYRHCAAHGAAHVRQAQAEISWLYPRLSAQQEYLTGETSHPGFDAILGAADLALAQMAGALGRPADADRHRDRAQAIAEALVRRLWDPVTGTFRSRDPRTGEPGPAHTAAGLLPLLLPDLPAEHAEAIRAEMASERFGLPSRTGLPVPENDGGGRGPIRVDLNWLLRRGLLVHGQRAEADRLRTAVTGLVHANGHYAAYDPDTGEGRGTSSDERTAALCLDLLADRSAPAYARA</sequence>
<name>I0GZG2_ACTM4</name>
<dbReference type="AlphaFoldDB" id="I0GZG2"/>
<dbReference type="KEGG" id="ams:AMIS_9290"/>
<dbReference type="PANTHER" id="PTHR10412">
    <property type="entry name" value="MANNOSYL-OLIGOSACCHARIDE GLUCOSIDASE"/>
    <property type="match status" value="1"/>
</dbReference>
<dbReference type="SUPFAM" id="SSF48208">
    <property type="entry name" value="Six-hairpin glycosidases"/>
    <property type="match status" value="1"/>
</dbReference>
<keyword evidence="2" id="KW-0378">Hydrolase</keyword>
<dbReference type="Pfam" id="PF22422">
    <property type="entry name" value="MGH1-like_GH"/>
    <property type="match status" value="1"/>
</dbReference>
<dbReference type="PANTHER" id="PTHR10412:SF11">
    <property type="entry name" value="MANNOSYL-OLIGOSACCHARIDE GLUCOSIDASE"/>
    <property type="match status" value="1"/>
</dbReference>
<dbReference type="GO" id="GO:0004573">
    <property type="term" value="F:Glc3Man9GlcNAc2 oligosaccharide glucosidase activity"/>
    <property type="evidence" value="ECO:0007669"/>
    <property type="project" value="InterPro"/>
</dbReference>
<dbReference type="InterPro" id="IPR012341">
    <property type="entry name" value="6hp_glycosidase-like_sf"/>
</dbReference>
<dbReference type="InterPro" id="IPR008928">
    <property type="entry name" value="6-hairpin_glycosidase_sf"/>
</dbReference>
<dbReference type="InterPro" id="IPR054491">
    <property type="entry name" value="MGH1-like_GH"/>
</dbReference>
<evidence type="ECO:0000259" key="4">
    <source>
        <dbReference type="Pfam" id="PF22422"/>
    </source>
</evidence>
<proteinExistence type="inferred from homology"/>
<dbReference type="OrthoDB" id="9781878at2"/>
<dbReference type="GO" id="GO:0006487">
    <property type="term" value="P:protein N-linked glycosylation"/>
    <property type="evidence" value="ECO:0007669"/>
    <property type="project" value="TreeGrafter"/>
</dbReference>
<reference evidence="5 6" key="1">
    <citation type="submission" date="2012-02" db="EMBL/GenBank/DDBJ databases">
        <title>Complete genome sequence of Actinoplanes missouriensis 431 (= NBRC 102363).</title>
        <authorList>
            <person name="Ohnishi Y."/>
            <person name="Ishikawa J."/>
            <person name="Sekine M."/>
            <person name="Hosoyama A."/>
            <person name="Harada T."/>
            <person name="Narita H."/>
            <person name="Hata T."/>
            <person name="Konno Y."/>
            <person name="Tutikane K."/>
            <person name="Fujita N."/>
            <person name="Horinouchi S."/>
            <person name="Hayakawa M."/>
        </authorList>
    </citation>
    <scope>NUCLEOTIDE SEQUENCE [LARGE SCALE GENOMIC DNA]</scope>
    <source>
        <strain evidence="6">ATCC 14538 / DSM 43046 / CBS 188.64 / JCM 3121 / NBRC 102363 / NCIMB 12654 / NRRL B-3342 / UNCC 431</strain>
    </source>
</reference>
<dbReference type="RefSeq" id="WP_014441046.1">
    <property type="nucleotide sequence ID" value="NC_017093.1"/>
</dbReference>
<gene>
    <name evidence="5" type="ordered locus">AMIS_9290</name>
</gene>
<evidence type="ECO:0000256" key="2">
    <source>
        <dbReference type="ARBA" id="ARBA00022801"/>
    </source>
</evidence>
<evidence type="ECO:0000313" key="6">
    <source>
        <dbReference type="Proteomes" id="UP000007882"/>
    </source>
</evidence>
<comment type="similarity">
    <text evidence="1">Belongs to the glycosyl hydrolase 63 family.</text>
</comment>
<feature type="domain" description="Mannosylglycerate hydrolase MGH1-like glycoside hydrolase" evidence="4">
    <location>
        <begin position="132"/>
        <end position="304"/>
    </location>
</feature>
<accession>I0GZG2</accession>
<dbReference type="STRING" id="512565.AMIS_9290"/>
<dbReference type="Gene3D" id="1.50.10.10">
    <property type="match status" value="2"/>
</dbReference>
<keyword evidence="6" id="KW-1185">Reference proteome</keyword>
<dbReference type="HOGENOM" id="CLU_846312_0_0_11"/>
<evidence type="ECO:0000256" key="1">
    <source>
        <dbReference type="ARBA" id="ARBA00010833"/>
    </source>
</evidence>
<dbReference type="GO" id="GO:0009311">
    <property type="term" value="P:oligosaccharide metabolic process"/>
    <property type="evidence" value="ECO:0007669"/>
    <property type="project" value="InterPro"/>
</dbReference>
<protein>
    <recommendedName>
        <fullName evidence="4">Mannosylglycerate hydrolase MGH1-like glycoside hydrolase domain-containing protein</fullName>
    </recommendedName>
</protein>